<proteinExistence type="predicted"/>
<keyword evidence="7" id="KW-1185">Reference proteome</keyword>
<evidence type="ECO:0000256" key="2">
    <source>
        <dbReference type="ARBA" id="ARBA00022478"/>
    </source>
</evidence>
<gene>
    <name evidence="6" type="ORF">Sste5346_007228</name>
</gene>
<comment type="subcellular location">
    <subcellularLocation>
        <location evidence="1">Nucleus</location>
    </subcellularLocation>
</comment>
<sequence>MPPRTRRGAPARGGAAAAAASAETPKQETQPVTAILADTPPETAPASTAPAASTGRPSATPASSGSAAARSFALKPKVVRRADEERKALAEQEEKKFNDRAAEDARRRRASRGRGRGRGGRGRGRGDFAGGRDGLVRRTVVADGPFSQVPGAAPGRGGIRGPGGFGGGGGFGSGGGRGTGAGGNFSTVSGNAEYDSRLNTDTFNGRAAANYGDDGDFKDDFGAASSGGDGGGSGPSSSKSGGGGASSKKSQLLPMGIRREEHREPEVVVATTAELEAADAAAAAAASLSLEDSSDSDLFIDNSGGAAAGASTNLDDDDEVWSRAIKTHGSVKLVGADGEEIEVTDIDTLAKKRQELAEAAAARAAAAGGDSGSSTTIKREDGDEEMSLDSVSAQPSRAATVVAKKPKKAAPTVKKDPEDLAIEEGLQAMLHDLAMDPPQTSPDAQQPPTSLPGAEGSEEPQEQKPPPAREGRLFLFQFPPVLPSLKTFDPSKDGPNANGGSGSGAGGIKREPGTDDDVVMLDGVAPAPIDLTENDTDKRNTPSDIGSGGFLGTLSIRKSGRAELSWGGMTYEMMPGTDVQFLTTAVLLEESDEKRKPGEGGPALVGNAFGMGPVGGKYNLVPVFSEETEWTVDPSELVIEEEEEEEAEEVE</sequence>
<evidence type="ECO:0000256" key="1">
    <source>
        <dbReference type="ARBA" id="ARBA00004123"/>
    </source>
</evidence>
<feature type="compositionally biased region" description="Gly residues" evidence="5">
    <location>
        <begin position="497"/>
        <end position="507"/>
    </location>
</feature>
<reference evidence="6 7" key="1">
    <citation type="journal article" date="2024" name="IMA Fungus">
        <title>IMA Genome - F19 : A genome assembly and annotation guide to empower mycologists, including annotated draft genome sequences of Ceratocystis pirilliformis, Diaporthe australafricana, Fusarium ophioides, Paecilomyces lecythidis, and Sporothrix stenoceras.</title>
        <authorList>
            <person name="Aylward J."/>
            <person name="Wilson A.M."/>
            <person name="Visagie C.M."/>
            <person name="Spraker J."/>
            <person name="Barnes I."/>
            <person name="Buitendag C."/>
            <person name="Ceriani C."/>
            <person name="Del Mar Angel L."/>
            <person name="du Plessis D."/>
            <person name="Fuchs T."/>
            <person name="Gasser K."/>
            <person name="Kramer D."/>
            <person name="Li W."/>
            <person name="Munsamy K."/>
            <person name="Piso A."/>
            <person name="Price J.L."/>
            <person name="Sonnekus B."/>
            <person name="Thomas C."/>
            <person name="van der Nest A."/>
            <person name="van Dijk A."/>
            <person name="van Heerden A."/>
            <person name="van Vuuren N."/>
            <person name="Yilmaz N."/>
            <person name="Duong T.A."/>
            <person name="van der Merwe N.A."/>
            <person name="Wingfield M.J."/>
            <person name="Wingfield B.D."/>
        </authorList>
    </citation>
    <scope>NUCLEOTIDE SEQUENCE [LARGE SCALE GENOMIC DNA]</scope>
    <source>
        <strain evidence="6 7">CMW 5346</strain>
    </source>
</reference>
<keyword evidence="3" id="KW-0804">Transcription</keyword>
<comment type="caution">
    <text evidence="6">The sequence shown here is derived from an EMBL/GenBank/DDBJ whole genome shotgun (WGS) entry which is preliminary data.</text>
</comment>
<organism evidence="6 7">
    <name type="scientific">Sporothrix stenoceras</name>
    <dbReference type="NCBI Taxonomy" id="5173"/>
    <lineage>
        <taxon>Eukaryota</taxon>
        <taxon>Fungi</taxon>
        <taxon>Dikarya</taxon>
        <taxon>Ascomycota</taxon>
        <taxon>Pezizomycotina</taxon>
        <taxon>Sordariomycetes</taxon>
        <taxon>Sordariomycetidae</taxon>
        <taxon>Ophiostomatales</taxon>
        <taxon>Ophiostomataceae</taxon>
        <taxon>Sporothrix</taxon>
    </lineage>
</organism>
<evidence type="ECO:0000313" key="7">
    <source>
        <dbReference type="Proteomes" id="UP001583186"/>
    </source>
</evidence>
<evidence type="ECO:0000256" key="5">
    <source>
        <dbReference type="SAM" id="MobiDB-lite"/>
    </source>
</evidence>
<feature type="compositionally biased region" description="Gly residues" evidence="5">
    <location>
        <begin position="225"/>
        <end position="245"/>
    </location>
</feature>
<dbReference type="PANTHER" id="PTHR13408">
    <property type="entry name" value="DNA-DIRECTED RNA POLYMERASE III"/>
    <property type="match status" value="1"/>
</dbReference>
<dbReference type="Pfam" id="PF05132">
    <property type="entry name" value="RNA_pol_Rpc4"/>
    <property type="match status" value="1"/>
</dbReference>
<accession>A0ABR3YUK8</accession>
<feature type="compositionally biased region" description="Basic and acidic residues" evidence="5">
    <location>
        <begin position="80"/>
        <end position="106"/>
    </location>
</feature>
<feature type="compositionally biased region" description="Basic residues" evidence="5">
    <location>
        <begin position="107"/>
        <end position="123"/>
    </location>
</feature>
<name>A0ABR3YUK8_9PEZI</name>
<protein>
    <submittedName>
        <fullName evidence="6">Uncharacterized protein</fullName>
    </submittedName>
</protein>
<feature type="region of interest" description="Disordered" evidence="5">
    <location>
        <begin position="360"/>
        <end position="520"/>
    </location>
</feature>
<feature type="region of interest" description="Disordered" evidence="5">
    <location>
        <begin position="1"/>
        <end position="265"/>
    </location>
</feature>
<feature type="compositionally biased region" description="Acidic residues" evidence="5">
    <location>
        <begin position="638"/>
        <end position="651"/>
    </location>
</feature>
<feature type="compositionally biased region" description="Low complexity" evidence="5">
    <location>
        <begin position="10"/>
        <end position="22"/>
    </location>
</feature>
<feature type="compositionally biased region" description="Low complexity" evidence="5">
    <location>
        <begin position="37"/>
        <end position="71"/>
    </location>
</feature>
<feature type="compositionally biased region" description="Gly residues" evidence="5">
    <location>
        <begin position="154"/>
        <end position="183"/>
    </location>
</feature>
<keyword evidence="2" id="KW-0240">DNA-directed RNA polymerase</keyword>
<evidence type="ECO:0000256" key="3">
    <source>
        <dbReference type="ARBA" id="ARBA00023163"/>
    </source>
</evidence>
<evidence type="ECO:0000313" key="6">
    <source>
        <dbReference type="EMBL" id="KAL1892073.1"/>
    </source>
</evidence>
<evidence type="ECO:0000256" key="4">
    <source>
        <dbReference type="ARBA" id="ARBA00023242"/>
    </source>
</evidence>
<keyword evidence="4" id="KW-0539">Nucleus</keyword>
<dbReference type="EMBL" id="JAWCUI010000047">
    <property type="protein sequence ID" value="KAL1892073.1"/>
    <property type="molecule type" value="Genomic_DNA"/>
</dbReference>
<feature type="region of interest" description="Disordered" evidence="5">
    <location>
        <begin position="527"/>
        <end position="546"/>
    </location>
</feature>
<feature type="region of interest" description="Disordered" evidence="5">
    <location>
        <begin position="631"/>
        <end position="651"/>
    </location>
</feature>
<dbReference type="Proteomes" id="UP001583186">
    <property type="component" value="Unassembled WGS sequence"/>
</dbReference>
<dbReference type="PANTHER" id="PTHR13408:SF0">
    <property type="entry name" value="DNA-DIRECTED RNA POLYMERASE III SUBUNIT RPC4"/>
    <property type="match status" value="1"/>
</dbReference>
<dbReference type="InterPro" id="IPR007811">
    <property type="entry name" value="RPC4"/>
</dbReference>